<comment type="similarity">
    <text evidence="1 2">Belongs to the VPS51 family.</text>
</comment>
<dbReference type="GO" id="GO:1990745">
    <property type="term" value="C:EARP complex"/>
    <property type="evidence" value="ECO:0007669"/>
    <property type="project" value="TreeGrafter"/>
</dbReference>
<dbReference type="GO" id="GO:0000938">
    <property type="term" value="C:GARP complex"/>
    <property type="evidence" value="ECO:0007669"/>
    <property type="project" value="UniProtKB-UniRule"/>
</dbReference>
<keyword evidence="2" id="KW-0653">Protein transport</keyword>
<dbReference type="Proteomes" id="UP001438707">
    <property type="component" value="Unassembled WGS sequence"/>
</dbReference>
<dbReference type="PANTHER" id="PTHR15954:SF4">
    <property type="entry name" value="VACUOLAR PROTEIN SORTING-ASSOCIATED PROTEIN 51 HOMOLOG"/>
    <property type="match status" value="1"/>
</dbReference>
<dbReference type="EMBL" id="JALJOS010000075">
    <property type="protein sequence ID" value="KAK9817323.1"/>
    <property type="molecule type" value="Genomic_DNA"/>
</dbReference>
<dbReference type="Pfam" id="PF08700">
    <property type="entry name" value="VPS51_Exo84_N"/>
    <property type="match status" value="1"/>
</dbReference>
<dbReference type="GO" id="GO:0015031">
    <property type="term" value="P:protein transport"/>
    <property type="evidence" value="ECO:0007669"/>
    <property type="project" value="UniProtKB-UniRule"/>
</dbReference>
<feature type="compositionally biased region" description="Low complexity" evidence="3">
    <location>
        <begin position="32"/>
        <end position="76"/>
    </location>
</feature>
<organism evidence="4 5">
    <name type="scientific">Apatococcus lobatus</name>
    <dbReference type="NCBI Taxonomy" id="904363"/>
    <lineage>
        <taxon>Eukaryota</taxon>
        <taxon>Viridiplantae</taxon>
        <taxon>Chlorophyta</taxon>
        <taxon>core chlorophytes</taxon>
        <taxon>Trebouxiophyceae</taxon>
        <taxon>Chlorellales</taxon>
        <taxon>Chlorellaceae</taxon>
        <taxon>Apatococcus</taxon>
    </lineage>
</organism>
<comment type="function">
    <text evidence="2">Acts as component of the GARP complex that is involved in retrograde transport from early and late endosomes to the trans-Golgi network (TGN).</text>
</comment>
<evidence type="ECO:0000313" key="4">
    <source>
        <dbReference type="EMBL" id="KAK9817323.1"/>
    </source>
</evidence>
<comment type="caution">
    <text evidence="4">The sequence shown here is derived from an EMBL/GenBank/DDBJ whole genome shotgun (WGS) entry which is preliminary data.</text>
</comment>
<dbReference type="GO" id="GO:0048193">
    <property type="term" value="P:Golgi vesicle transport"/>
    <property type="evidence" value="ECO:0007669"/>
    <property type="project" value="TreeGrafter"/>
</dbReference>
<keyword evidence="5" id="KW-1185">Reference proteome</keyword>
<feature type="compositionally biased region" description="Polar residues" evidence="3">
    <location>
        <begin position="598"/>
        <end position="619"/>
    </location>
</feature>
<dbReference type="GO" id="GO:0006869">
    <property type="term" value="P:lipid transport"/>
    <property type="evidence" value="ECO:0007669"/>
    <property type="project" value="UniProtKB-UniRule"/>
</dbReference>
<feature type="region of interest" description="Disordered" evidence="3">
    <location>
        <begin position="596"/>
        <end position="648"/>
    </location>
</feature>
<reference evidence="4 5" key="1">
    <citation type="journal article" date="2024" name="Nat. Commun.">
        <title>Phylogenomics reveals the evolutionary origins of lichenization in chlorophyte algae.</title>
        <authorList>
            <person name="Puginier C."/>
            <person name="Libourel C."/>
            <person name="Otte J."/>
            <person name="Skaloud P."/>
            <person name="Haon M."/>
            <person name="Grisel S."/>
            <person name="Petersen M."/>
            <person name="Berrin J.G."/>
            <person name="Delaux P.M."/>
            <person name="Dal Grande F."/>
            <person name="Keller J."/>
        </authorList>
    </citation>
    <scope>NUCLEOTIDE SEQUENCE [LARGE SCALE GENOMIC DNA]</scope>
    <source>
        <strain evidence="4 5">SAG 2145</strain>
    </source>
</reference>
<evidence type="ECO:0000313" key="5">
    <source>
        <dbReference type="Proteomes" id="UP001438707"/>
    </source>
</evidence>
<evidence type="ECO:0000256" key="1">
    <source>
        <dbReference type="ARBA" id="ARBA00006080"/>
    </source>
</evidence>
<accession>A0AAW1Q4U2</accession>
<dbReference type="GO" id="GO:0005829">
    <property type="term" value="C:cytosol"/>
    <property type="evidence" value="ECO:0007669"/>
    <property type="project" value="GOC"/>
</dbReference>
<dbReference type="AlphaFoldDB" id="A0AAW1Q4U2"/>
<feature type="compositionally biased region" description="Polar residues" evidence="3">
    <location>
        <begin position="772"/>
        <end position="796"/>
    </location>
</feature>
<dbReference type="GO" id="GO:0016020">
    <property type="term" value="C:membrane"/>
    <property type="evidence" value="ECO:0007669"/>
    <property type="project" value="TreeGrafter"/>
</dbReference>
<dbReference type="GO" id="GO:0007030">
    <property type="term" value="P:Golgi organization"/>
    <property type="evidence" value="ECO:0007669"/>
    <property type="project" value="UniProtKB-UniRule"/>
</dbReference>
<protein>
    <recommendedName>
        <fullName evidence="2">Vacuolar protein sorting-associated protein 51 homolog</fullName>
    </recommendedName>
</protein>
<comment type="subcellular location">
    <subcellularLocation>
        <location evidence="2">Golgi apparatus</location>
        <location evidence="2">trans-Golgi network</location>
    </subcellularLocation>
</comment>
<dbReference type="PANTHER" id="PTHR15954">
    <property type="entry name" value="VACUOLAR PROTEIN SORTING-ASSOCIATED PROTEIN 51 HOMOLOG"/>
    <property type="match status" value="1"/>
</dbReference>
<keyword evidence="2" id="KW-0813">Transport</keyword>
<dbReference type="InterPro" id="IPR014812">
    <property type="entry name" value="Vps51"/>
</dbReference>
<dbReference type="GO" id="GO:0042147">
    <property type="term" value="P:retrograde transport, endosome to Golgi"/>
    <property type="evidence" value="ECO:0007669"/>
    <property type="project" value="UniProtKB-UniRule"/>
</dbReference>
<sequence length="918" mass="98668">MAATEAPTAANAADLDEKSKRVRSLLSSYYGTPQAPGSAPSTPTSTDGPGTPASAGPSPAAAAAAAPKSLAGAPSGRPKAMLPPSGLPATPRLTNIDSATFDAERYLQQLLKQTRLDALLVKHIEMSTEIKSLDSDMQMLVYENYNKFISATDTIRSMKSNVDGMDANMQELNTVIESVAGRSQSVNNKLQQRRDHIEELNQVRGLLFKLQAVFDLPRRVRTALEQDAVEIAVDHYAEAAPLLKRYGHKGAIRRVAEEVDALARELSKRLKARLMTQRDDAADTIKLIRRLGEPVESLQEDFLQSMRARLEGILVEAHRVVEAVAAHYRLSPPPADLRIKDPAGWGFEGETPPGLQRFVVELDQRFLTELAQTAALFEELFEAGGRKRLIKVVKRSLSEAAAFEAASTAGVPMDAAAQHGHHGRSGSPSLRLTSPALQRDWGSASLADALYTISNDITRLQRLLPELSPQDRGVEIVEGVVRLHIGNCFSCLERRAISSLADVRSKLRESAPTEAPGSAPEEQPKPLAEAFTALSELVERGAESILQGMRVYTSRQWVLRSWQDVFVDLVQGQLQHMFLSLLSGFLAMAGLQQAGMGSPSTPLASHSSGLQGALKSQGSTGEGPPQPASPSASSAASDRQGGSGSSEPPPTGLVLLLAKLCEFLESQGVAKVMEVLAAVFPGQGAGSGGEQPPAFVAGEVARRLRLAAQQLLTAFVAAHGRRLSLAARRSVDSPDWLQHKEPRGPRPVCQLILERLSEAEAEAGQLLEDSGSMMQRPSSFPDTLSSQAVGTSQAATSGVQSSALERNVARLFSERVRFSGRIEFTRSSVLAGVARLGLKSMVEGARLQTLGRAGLQQLQLDVHYLRQPLSRYANNSEGAALWQLLDEVLSAAMERSLEPVLLDPPVVERIMAAAPPLS</sequence>
<evidence type="ECO:0000256" key="2">
    <source>
        <dbReference type="RuleBase" id="RU368010"/>
    </source>
</evidence>
<keyword evidence="2" id="KW-0333">Golgi apparatus</keyword>
<dbReference type="GO" id="GO:0007041">
    <property type="term" value="P:lysosomal transport"/>
    <property type="evidence" value="ECO:0007669"/>
    <property type="project" value="TreeGrafter"/>
</dbReference>
<feature type="region of interest" description="Disordered" evidence="3">
    <location>
        <begin position="771"/>
        <end position="796"/>
    </location>
</feature>
<name>A0AAW1Q4U2_9CHLO</name>
<proteinExistence type="inferred from homology"/>
<keyword evidence="2" id="KW-0445">Lipid transport</keyword>
<feature type="region of interest" description="Disordered" evidence="3">
    <location>
        <begin position="24"/>
        <end position="93"/>
    </location>
</feature>
<dbReference type="GO" id="GO:0032456">
    <property type="term" value="P:endocytic recycling"/>
    <property type="evidence" value="ECO:0007669"/>
    <property type="project" value="TreeGrafter"/>
</dbReference>
<gene>
    <name evidence="4" type="ORF">WJX74_004288</name>
</gene>
<comment type="subunit">
    <text evidence="2">Component of the Golgi-associated retrograde protein (GARP) complex.</text>
</comment>
<evidence type="ECO:0000256" key="3">
    <source>
        <dbReference type="SAM" id="MobiDB-lite"/>
    </source>
</evidence>